<keyword evidence="4" id="KW-0496">Mitochondrion</keyword>
<dbReference type="Proteomes" id="UP000677054">
    <property type="component" value="Unassembled WGS sequence"/>
</dbReference>
<dbReference type="PANTHER" id="PTHR13362">
    <property type="entry name" value="MITOCHONDRIAL RIBOSOMAL PROTEIN S33"/>
    <property type="match status" value="1"/>
</dbReference>
<dbReference type="Pfam" id="PF08293">
    <property type="entry name" value="MRP-S33"/>
    <property type="match status" value="1"/>
</dbReference>
<comment type="similarity">
    <text evidence="2">Belongs to the mitochondrion-specific ribosomal protein mS33 family.</text>
</comment>
<accession>A0A7R9A868</accession>
<evidence type="ECO:0000313" key="7">
    <source>
        <dbReference type="EMBL" id="CAD7249159.1"/>
    </source>
</evidence>
<keyword evidence="5" id="KW-0687">Ribonucleoprotein</keyword>
<evidence type="ECO:0000256" key="5">
    <source>
        <dbReference type="ARBA" id="ARBA00023274"/>
    </source>
</evidence>
<proteinExistence type="inferred from homology"/>
<evidence type="ECO:0000256" key="1">
    <source>
        <dbReference type="ARBA" id="ARBA00004173"/>
    </source>
</evidence>
<dbReference type="GO" id="GO:0005739">
    <property type="term" value="C:mitochondrion"/>
    <property type="evidence" value="ECO:0007669"/>
    <property type="project" value="UniProtKB-SubCell"/>
</dbReference>
<evidence type="ECO:0000256" key="4">
    <source>
        <dbReference type="ARBA" id="ARBA00023128"/>
    </source>
</evidence>
<protein>
    <recommendedName>
        <fullName evidence="6">Small ribosomal subunit protein mS33</fullName>
    </recommendedName>
</protein>
<evidence type="ECO:0000256" key="6">
    <source>
        <dbReference type="ARBA" id="ARBA00035132"/>
    </source>
</evidence>
<dbReference type="GO" id="GO:1990904">
    <property type="term" value="C:ribonucleoprotein complex"/>
    <property type="evidence" value="ECO:0007669"/>
    <property type="project" value="UniProtKB-KW"/>
</dbReference>
<reference evidence="7" key="1">
    <citation type="submission" date="2020-11" db="EMBL/GenBank/DDBJ databases">
        <authorList>
            <person name="Tran Van P."/>
        </authorList>
    </citation>
    <scope>NUCLEOTIDE SEQUENCE</scope>
</reference>
<sequence length="129" mass="15495">MTRCETLLDEREPMGSQFYKYSELARKGTTYARRMDRLSKRIFGEVVRPTNPTSFRVVDRLARRPDDLNPQIVRYYPRHEETGKIMLLLRDYGLFRDEHEDFQEEMVRLRILRGKGKPRKGEGKRTKDK</sequence>
<evidence type="ECO:0000313" key="8">
    <source>
        <dbReference type="Proteomes" id="UP000677054"/>
    </source>
</evidence>
<evidence type="ECO:0000256" key="2">
    <source>
        <dbReference type="ARBA" id="ARBA00008970"/>
    </source>
</evidence>
<keyword evidence="3" id="KW-0689">Ribosomal protein</keyword>
<evidence type="ECO:0000256" key="3">
    <source>
        <dbReference type="ARBA" id="ARBA00022980"/>
    </source>
</evidence>
<organism evidence="7">
    <name type="scientific">Darwinula stevensoni</name>
    <dbReference type="NCBI Taxonomy" id="69355"/>
    <lineage>
        <taxon>Eukaryota</taxon>
        <taxon>Metazoa</taxon>
        <taxon>Ecdysozoa</taxon>
        <taxon>Arthropoda</taxon>
        <taxon>Crustacea</taxon>
        <taxon>Oligostraca</taxon>
        <taxon>Ostracoda</taxon>
        <taxon>Podocopa</taxon>
        <taxon>Podocopida</taxon>
        <taxon>Darwinulocopina</taxon>
        <taxon>Darwinuloidea</taxon>
        <taxon>Darwinulidae</taxon>
        <taxon>Darwinula</taxon>
    </lineage>
</organism>
<dbReference type="EMBL" id="CAJPEV010002163">
    <property type="protein sequence ID" value="CAG0895922.1"/>
    <property type="molecule type" value="Genomic_DNA"/>
</dbReference>
<dbReference type="OrthoDB" id="5980584at2759"/>
<dbReference type="EMBL" id="LR901680">
    <property type="protein sequence ID" value="CAD7249159.1"/>
    <property type="molecule type" value="Genomic_DNA"/>
</dbReference>
<gene>
    <name evidence="7" type="ORF">DSTB1V02_LOCUS8960</name>
</gene>
<keyword evidence="8" id="KW-1185">Reference proteome</keyword>
<comment type="subcellular location">
    <subcellularLocation>
        <location evidence="1">Mitochondrion</location>
    </subcellularLocation>
</comment>
<name>A0A7R9A868_9CRUS</name>
<dbReference type="PANTHER" id="PTHR13362:SF2">
    <property type="entry name" value="SMALL RIBOSOMAL SUBUNIT PROTEIN MS33"/>
    <property type="match status" value="1"/>
</dbReference>
<dbReference type="InterPro" id="IPR013219">
    <property type="entry name" value="Ribosomal_mS33"/>
</dbReference>
<dbReference type="GO" id="GO:0005840">
    <property type="term" value="C:ribosome"/>
    <property type="evidence" value="ECO:0007669"/>
    <property type="project" value="UniProtKB-KW"/>
</dbReference>
<dbReference type="AlphaFoldDB" id="A0A7R9A868"/>